<dbReference type="InterPro" id="IPR004358">
    <property type="entry name" value="Sig_transdc_His_kin-like_C"/>
</dbReference>
<dbReference type="PROSITE" id="PS50885">
    <property type="entry name" value="HAMP"/>
    <property type="match status" value="1"/>
</dbReference>
<dbReference type="Gene3D" id="3.30.565.10">
    <property type="entry name" value="Histidine kinase-like ATPase, C-terminal domain"/>
    <property type="match status" value="1"/>
</dbReference>
<keyword evidence="10" id="KW-0472">Membrane</keyword>
<keyword evidence="7" id="KW-0902">Two-component regulatory system</keyword>
<gene>
    <name evidence="16" type="primary">rpfC_2</name>
    <name evidence="15" type="synonym">rcsC_36</name>
    <name evidence="15" type="ORF">IFDJLNFL_4935</name>
    <name evidence="16" type="ORF">MTDSW087_03556</name>
</gene>
<dbReference type="CDD" id="cd12914">
    <property type="entry name" value="PDC1_DGC_like"/>
    <property type="match status" value="1"/>
</dbReference>
<dbReference type="SUPFAM" id="SSF47226">
    <property type="entry name" value="Histidine-containing phosphotransfer domain, HPT domain"/>
    <property type="match status" value="1"/>
</dbReference>
<proteinExistence type="predicted"/>
<dbReference type="PROSITE" id="PS50894">
    <property type="entry name" value="HPT"/>
    <property type="match status" value="1"/>
</dbReference>
<dbReference type="Proteomes" id="UP000401717">
    <property type="component" value="Unassembled WGS sequence"/>
</dbReference>
<evidence type="ECO:0000313" key="18">
    <source>
        <dbReference type="Proteomes" id="UP001055303"/>
    </source>
</evidence>
<reference evidence="15" key="3">
    <citation type="submission" date="2021-08" db="EMBL/GenBank/DDBJ databases">
        <authorList>
            <person name="Tani A."/>
            <person name="Ola A."/>
            <person name="Ogura Y."/>
            <person name="Katsura K."/>
            <person name="Hayashi T."/>
        </authorList>
    </citation>
    <scope>NUCLEOTIDE SEQUENCE</scope>
    <source>
        <strain evidence="15">DSM 22415</strain>
    </source>
</reference>
<evidence type="ECO:0000256" key="2">
    <source>
        <dbReference type="ARBA" id="ARBA00004370"/>
    </source>
</evidence>
<dbReference type="InterPro" id="IPR003594">
    <property type="entry name" value="HATPase_dom"/>
</dbReference>
<evidence type="ECO:0000259" key="13">
    <source>
        <dbReference type="PROSITE" id="PS50885"/>
    </source>
</evidence>
<dbReference type="SUPFAM" id="SSF52172">
    <property type="entry name" value="CheY-like"/>
    <property type="match status" value="1"/>
</dbReference>
<evidence type="ECO:0000256" key="5">
    <source>
        <dbReference type="ARBA" id="ARBA00022679"/>
    </source>
</evidence>
<dbReference type="Gene3D" id="1.20.120.160">
    <property type="entry name" value="HPT domain"/>
    <property type="match status" value="1"/>
</dbReference>
<evidence type="ECO:0000256" key="9">
    <source>
        <dbReference type="PROSITE-ProRule" id="PRU00169"/>
    </source>
</evidence>
<dbReference type="Gene3D" id="6.10.340.10">
    <property type="match status" value="1"/>
</dbReference>
<dbReference type="RefSeq" id="WP_186383888.1">
    <property type="nucleotide sequence ID" value="NZ_BPQI01000181.1"/>
</dbReference>
<keyword evidence="10" id="KW-1133">Transmembrane helix</keyword>
<evidence type="ECO:0000259" key="11">
    <source>
        <dbReference type="PROSITE" id="PS50109"/>
    </source>
</evidence>
<evidence type="ECO:0000313" key="15">
    <source>
        <dbReference type="EMBL" id="GJD59009.1"/>
    </source>
</evidence>
<dbReference type="InterPro" id="IPR008207">
    <property type="entry name" value="Sig_transdc_His_kin_Hpt_dom"/>
</dbReference>
<feature type="domain" description="Response regulatory" evidence="12">
    <location>
        <begin position="659"/>
        <end position="776"/>
    </location>
</feature>
<dbReference type="SUPFAM" id="SSF47384">
    <property type="entry name" value="Homodimeric domain of signal transducing histidine kinase"/>
    <property type="match status" value="1"/>
</dbReference>
<evidence type="ECO:0000259" key="12">
    <source>
        <dbReference type="PROSITE" id="PS50110"/>
    </source>
</evidence>
<name>A0A564G053_9HYPH</name>
<dbReference type="Proteomes" id="UP001055303">
    <property type="component" value="Unassembled WGS sequence"/>
</dbReference>
<dbReference type="PANTHER" id="PTHR45339:SF5">
    <property type="entry name" value="HISTIDINE KINASE"/>
    <property type="match status" value="1"/>
</dbReference>
<protein>
    <recommendedName>
        <fullName evidence="3">histidine kinase</fullName>
        <ecNumber evidence="3">2.7.13.3</ecNumber>
    </recommendedName>
</protein>
<evidence type="ECO:0000256" key="1">
    <source>
        <dbReference type="ARBA" id="ARBA00000085"/>
    </source>
</evidence>
<keyword evidence="4 9" id="KW-0597">Phosphoprotein</keyword>
<evidence type="ECO:0000259" key="14">
    <source>
        <dbReference type="PROSITE" id="PS50894"/>
    </source>
</evidence>
<dbReference type="Pfam" id="PF00072">
    <property type="entry name" value="Response_reg"/>
    <property type="match status" value="1"/>
</dbReference>
<evidence type="ECO:0000256" key="8">
    <source>
        <dbReference type="PROSITE-ProRule" id="PRU00110"/>
    </source>
</evidence>
<dbReference type="EMBL" id="BPQI01000181">
    <property type="protein sequence ID" value="GJD59009.1"/>
    <property type="molecule type" value="Genomic_DNA"/>
</dbReference>
<feature type="modified residue" description="4-aspartylphosphate" evidence="9">
    <location>
        <position position="708"/>
    </location>
</feature>
<dbReference type="InterPro" id="IPR001789">
    <property type="entry name" value="Sig_transdc_resp-reg_receiver"/>
</dbReference>
<evidence type="ECO:0000256" key="3">
    <source>
        <dbReference type="ARBA" id="ARBA00012438"/>
    </source>
</evidence>
<dbReference type="EC" id="2.7.13.3" evidence="3"/>
<dbReference type="InterPro" id="IPR011006">
    <property type="entry name" value="CheY-like_superfamily"/>
</dbReference>
<evidence type="ECO:0000313" key="16">
    <source>
        <dbReference type="EMBL" id="VUF13849.1"/>
    </source>
</evidence>
<feature type="domain" description="Histidine kinase" evidence="11">
    <location>
        <begin position="415"/>
        <end position="636"/>
    </location>
</feature>
<dbReference type="GO" id="GO:0005524">
    <property type="term" value="F:ATP binding"/>
    <property type="evidence" value="ECO:0007669"/>
    <property type="project" value="UniProtKB-KW"/>
</dbReference>
<dbReference type="InterPro" id="IPR005467">
    <property type="entry name" value="His_kinase_dom"/>
</dbReference>
<dbReference type="InterPro" id="IPR003661">
    <property type="entry name" value="HisK_dim/P_dom"/>
</dbReference>
<dbReference type="InterPro" id="IPR036097">
    <property type="entry name" value="HisK_dim/P_sf"/>
</dbReference>
<dbReference type="SMART" id="SM00387">
    <property type="entry name" value="HATPase_c"/>
    <property type="match status" value="1"/>
</dbReference>
<dbReference type="SMART" id="SM00388">
    <property type="entry name" value="HisKA"/>
    <property type="match status" value="1"/>
</dbReference>
<dbReference type="CDD" id="cd00082">
    <property type="entry name" value="HisKA"/>
    <property type="match status" value="1"/>
</dbReference>
<dbReference type="Gene3D" id="3.30.450.20">
    <property type="entry name" value="PAS domain"/>
    <property type="match status" value="1"/>
</dbReference>
<dbReference type="SMART" id="SM00448">
    <property type="entry name" value="REC"/>
    <property type="match status" value="1"/>
</dbReference>
<dbReference type="Pfam" id="PF00512">
    <property type="entry name" value="HisKA"/>
    <property type="match status" value="1"/>
</dbReference>
<dbReference type="InterPro" id="IPR036641">
    <property type="entry name" value="HPT_dom_sf"/>
</dbReference>
<dbReference type="Pfam" id="PF01627">
    <property type="entry name" value="Hpt"/>
    <property type="match status" value="1"/>
</dbReference>
<dbReference type="FunFam" id="3.30.565.10:FF:000010">
    <property type="entry name" value="Sensor histidine kinase RcsC"/>
    <property type="match status" value="1"/>
</dbReference>
<feature type="domain" description="HPt" evidence="14">
    <location>
        <begin position="798"/>
        <end position="893"/>
    </location>
</feature>
<evidence type="ECO:0000256" key="4">
    <source>
        <dbReference type="ARBA" id="ARBA00022553"/>
    </source>
</evidence>
<dbReference type="InterPro" id="IPR003660">
    <property type="entry name" value="HAMP_dom"/>
</dbReference>
<dbReference type="CDD" id="cd17546">
    <property type="entry name" value="REC_hyHK_CKI1_RcsC-like"/>
    <property type="match status" value="1"/>
</dbReference>
<dbReference type="InterPro" id="IPR036890">
    <property type="entry name" value="HATPase_C_sf"/>
</dbReference>
<keyword evidence="6 15" id="KW-0418">Kinase</keyword>
<evidence type="ECO:0000256" key="6">
    <source>
        <dbReference type="ARBA" id="ARBA00022777"/>
    </source>
</evidence>
<dbReference type="EMBL" id="CABFVH010000024">
    <property type="protein sequence ID" value="VUF13849.1"/>
    <property type="molecule type" value="Genomic_DNA"/>
</dbReference>
<dbReference type="GO" id="GO:0000155">
    <property type="term" value="F:phosphorelay sensor kinase activity"/>
    <property type="evidence" value="ECO:0007669"/>
    <property type="project" value="InterPro"/>
</dbReference>
<dbReference type="PANTHER" id="PTHR45339">
    <property type="entry name" value="HYBRID SIGNAL TRANSDUCTION HISTIDINE KINASE J"/>
    <property type="match status" value="1"/>
</dbReference>
<dbReference type="Gene3D" id="3.40.50.2300">
    <property type="match status" value="1"/>
</dbReference>
<reference evidence="15" key="2">
    <citation type="journal article" date="2021" name="Front. Microbiol.">
        <title>Comprehensive Comparative Genomics and Phenotyping of Methylobacterium Species.</title>
        <authorList>
            <person name="Alessa O."/>
            <person name="Ogura Y."/>
            <person name="Fujitani Y."/>
            <person name="Takami H."/>
            <person name="Hayashi T."/>
            <person name="Sahin N."/>
            <person name="Tani A."/>
        </authorList>
    </citation>
    <scope>NUCLEOTIDE SEQUENCE</scope>
    <source>
        <strain evidence="15">DSM 22415</strain>
    </source>
</reference>
<organism evidence="16 17">
    <name type="scientific">Methylobacterium dankookense</name>
    <dbReference type="NCBI Taxonomy" id="560405"/>
    <lineage>
        <taxon>Bacteria</taxon>
        <taxon>Pseudomonadati</taxon>
        <taxon>Pseudomonadota</taxon>
        <taxon>Alphaproteobacteria</taxon>
        <taxon>Hyphomicrobiales</taxon>
        <taxon>Methylobacteriaceae</taxon>
        <taxon>Methylobacterium</taxon>
    </lineage>
</organism>
<keyword evidence="5 16" id="KW-0808">Transferase</keyword>
<dbReference type="PROSITE" id="PS50110">
    <property type="entry name" value="RESPONSE_REGULATORY"/>
    <property type="match status" value="1"/>
</dbReference>
<dbReference type="Gene3D" id="1.10.287.130">
    <property type="match status" value="1"/>
</dbReference>
<dbReference type="PRINTS" id="PR00344">
    <property type="entry name" value="BCTRLSENSOR"/>
</dbReference>
<dbReference type="CDD" id="cd16922">
    <property type="entry name" value="HATPase_EvgS-ArcB-TorS-like"/>
    <property type="match status" value="1"/>
</dbReference>
<dbReference type="GO" id="GO:0005886">
    <property type="term" value="C:plasma membrane"/>
    <property type="evidence" value="ECO:0007669"/>
    <property type="project" value="UniProtKB-SubCell"/>
</dbReference>
<evidence type="ECO:0000256" key="7">
    <source>
        <dbReference type="ARBA" id="ARBA00023012"/>
    </source>
</evidence>
<dbReference type="Pfam" id="PF02518">
    <property type="entry name" value="HATPase_c"/>
    <property type="match status" value="1"/>
</dbReference>
<comment type="catalytic activity">
    <reaction evidence="1">
        <text>ATP + protein L-histidine = ADP + protein N-phospho-L-histidine.</text>
        <dbReference type="EC" id="2.7.13.3"/>
    </reaction>
</comment>
<evidence type="ECO:0000256" key="10">
    <source>
        <dbReference type="SAM" id="Phobius"/>
    </source>
</evidence>
<feature type="domain" description="HAMP" evidence="13">
    <location>
        <begin position="316"/>
        <end position="368"/>
    </location>
</feature>
<keyword evidence="10" id="KW-0812">Transmembrane</keyword>
<dbReference type="AlphaFoldDB" id="A0A564G053"/>
<comment type="subcellular location">
    <subcellularLocation>
        <location evidence="2">Membrane</location>
    </subcellularLocation>
</comment>
<dbReference type="PROSITE" id="PS50109">
    <property type="entry name" value="HIS_KIN"/>
    <property type="match status" value="1"/>
</dbReference>
<accession>A0A564G053</accession>
<keyword evidence="18" id="KW-1185">Reference proteome</keyword>
<dbReference type="SUPFAM" id="SSF55874">
    <property type="entry name" value="ATPase domain of HSP90 chaperone/DNA topoisomerase II/histidine kinase"/>
    <property type="match status" value="1"/>
</dbReference>
<evidence type="ECO:0000313" key="17">
    <source>
        <dbReference type="Proteomes" id="UP000401717"/>
    </source>
</evidence>
<sequence>MRLRTVLALVFAGSALVLTFIGTLTVSRFVAARAQIRAEARMADLSGQLRHLIEANIAERLNDMQVLTSVAGSTATTPQARRTWVEALRTAYPAYAWIGFADRDGLVTASTGGLLEGVSVATRPWFRSGLEGPSVSDVHEALLLARALPELPHGEPRRFVDVSAPLRDGAGSVTGVVGGHLSLPWLRELSRAAVAPVLARDPSVEVLILAGDGTVVLGPGDRQGERMLGDLPAIDMLAAGAEEATARGVWPDGHDYFTGASRTRISVERPSLPWSVMVRQRVDVALAPTRSFVFQLATGGAAFALLSAFLGWLAAERLARPLHALVAAANRIGDVADVRLPRPRGYIEIKGLTDALGALLARLGERDRALASVNAELERRVADRTAELVDARDRAEAAQAHAEAGERAKGEFLATMSHEIRTPLNAIKGFSDLMLQDAALTTGQRQHLGRVRTACSVLITVVNDILDLARVESGRIELEQKPFSPRTLIEETVALLQGLAEDKGLTSCVDIDPDLPPYLKGDAVRLGQVLLNLLNNAIKFTAKGSVTVRAGYVEQEIGAYLHVVVEDTGIGIPATVQARLFERFSQADSGTARRYGGSGLGLAIAKGLVDAMGGRIALVSYEGRGAAFSFSVPLARAECQAAEAPAMQDGGLLGSFKGRLLLVDDSEVNREVARAVLERGGYAVDTVASGPEALSAVTARRYDLVLMDVQMPGMDGIAATRAIRALADPARDVPIVAMTANVLPEQVAGCRAAGMVGHVGKPFEQSELFAAVERWIGRDDGPGTSRAILDRAAFDAMAELVGRDRMDELLAKLAEELAHWLATSASVGARDELARQAHQLVSSAGVLGFTELARLCMAVERACVSSGDYEAPLAAMRVAAAEAIGQIDSMLAA</sequence>
<feature type="modified residue" description="Phosphohistidine" evidence="8">
    <location>
        <position position="838"/>
    </location>
</feature>
<feature type="transmembrane region" description="Helical" evidence="10">
    <location>
        <begin position="292"/>
        <end position="315"/>
    </location>
</feature>
<reference evidence="16 17" key="1">
    <citation type="submission" date="2019-06" db="EMBL/GenBank/DDBJ databases">
        <authorList>
            <person name="Rodrigo-Torres L."/>
            <person name="Arahal R. D."/>
            <person name="Lucena T."/>
        </authorList>
    </citation>
    <scope>NUCLEOTIDE SEQUENCE [LARGE SCALE GENOMIC DNA]</scope>
    <source>
        <strain evidence="16 17">SW08-7</strain>
    </source>
</reference>